<evidence type="ECO:0008006" key="3">
    <source>
        <dbReference type="Google" id="ProtNLM"/>
    </source>
</evidence>
<reference evidence="1 2" key="1">
    <citation type="submission" date="2020-06" db="EMBL/GenBank/DDBJ databases">
        <authorList>
            <person name="Li R."/>
            <person name="Bekaert M."/>
        </authorList>
    </citation>
    <scope>NUCLEOTIDE SEQUENCE [LARGE SCALE GENOMIC DNA]</scope>
    <source>
        <strain evidence="2">wild</strain>
    </source>
</reference>
<evidence type="ECO:0000313" key="2">
    <source>
        <dbReference type="Proteomes" id="UP000507470"/>
    </source>
</evidence>
<dbReference type="AlphaFoldDB" id="A0A6J8F5G9"/>
<dbReference type="Proteomes" id="UP000507470">
    <property type="component" value="Unassembled WGS sequence"/>
</dbReference>
<proteinExistence type="predicted"/>
<organism evidence="1 2">
    <name type="scientific">Mytilus coruscus</name>
    <name type="common">Sea mussel</name>
    <dbReference type="NCBI Taxonomy" id="42192"/>
    <lineage>
        <taxon>Eukaryota</taxon>
        <taxon>Metazoa</taxon>
        <taxon>Spiralia</taxon>
        <taxon>Lophotrochozoa</taxon>
        <taxon>Mollusca</taxon>
        <taxon>Bivalvia</taxon>
        <taxon>Autobranchia</taxon>
        <taxon>Pteriomorphia</taxon>
        <taxon>Mytilida</taxon>
        <taxon>Mytiloidea</taxon>
        <taxon>Mytilidae</taxon>
        <taxon>Mytilinae</taxon>
        <taxon>Mytilus</taxon>
    </lineage>
</organism>
<protein>
    <recommendedName>
        <fullName evidence="3">MULE transposase domain-containing protein</fullName>
    </recommendedName>
</protein>
<dbReference type="OrthoDB" id="10048910at2759"/>
<dbReference type="EMBL" id="CACVKT020010445">
    <property type="protein sequence ID" value="CAC5426711.1"/>
    <property type="molecule type" value="Genomic_DNA"/>
</dbReference>
<sequence length="337" mass="38828">MNRDGSGVMVDELAFIDAKHNRCRGFKTLTLWAYHPVLRKLVSLTKMEVEEENTENLTIFWELLNEMLQDVSGKKGYKFNPFVFIADENEVNWCSIRDIFGVHTLERAVSCEFHYKQSVQRHSRKVSEKSDEFICLANALLHVQTKNQFKAACEQIETFFKINNIKELHAWYKWWHDRRSHIFRAFKMENSPSSNLAEVGHAKIASNSGIYISILEAARVDVASAIRQARDIRIFHSGISKGGKGPNTYQKEFKNKYKTEPHARCNSKTLLSSPVQGQTWKFCTFNSTSGCVFSPPSGLYKIIDPQVELKDLIIHEEIANVLTPQHEDILRKFGVRL</sequence>
<gene>
    <name evidence="1" type="ORF">MCOR_58397</name>
</gene>
<accession>A0A6J8F5G9</accession>
<evidence type="ECO:0000313" key="1">
    <source>
        <dbReference type="EMBL" id="CAC5426711.1"/>
    </source>
</evidence>
<name>A0A6J8F5G9_MYTCO</name>
<keyword evidence="2" id="KW-1185">Reference proteome</keyword>